<accession>A0AAF0EG16</accession>
<feature type="compositionally biased region" description="Basic residues" evidence="1">
    <location>
        <begin position="9"/>
        <end position="19"/>
    </location>
</feature>
<proteinExistence type="predicted"/>
<feature type="region of interest" description="Disordered" evidence="1">
    <location>
        <begin position="1"/>
        <end position="101"/>
    </location>
</feature>
<gene>
    <name evidence="2" type="ORF">MNAN1_000718</name>
</gene>
<protein>
    <recommendedName>
        <fullName evidence="4">Ribosome assembly protein 3</fullName>
    </recommendedName>
</protein>
<dbReference type="AlphaFoldDB" id="A0AAF0EG16"/>
<keyword evidence="3" id="KW-1185">Reference proteome</keyword>
<evidence type="ECO:0000256" key="1">
    <source>
        <dbReference type="SAM" id="MobiDB-lite"/>
    </source>
</evidence>
<feature type="compositionally biased region" description="Low complexity" evidence="1">
    <location>
        <begin position="36"/>
        <end position="46"/>
    </location>
</feature>
<dbReference type="EMBL" id="CP119892">
    <property type="protein sequence ID" value="WFD25752.1"/>
    <property type="molecule type" value="Genomic_DNA"/>
</dbReference>
<evidence type="ECO:0000313" key="3">
    <source>
        <dbReference type="Proteomes" id="UP001213623"/>
    </source>
</evidence>
<organism evidence="2 3">
    <name type="scientific">Malassezia nana</name>
    <dbReference type="NCBI Taxonomy" id="180528"/>
    <lineage>
        <taxon>Eukaryota</taxon>
        <taxon>Fungi</taxon>
        <taxon>Dikarya</taxon>
        <taxon>Basidiomycota</taxon>
        <taxon>Ustilaginomycotina</taxon>
        <taxon>Malasseziomycetes</taxon>
        <taxon>Malasseziales</taxon>
        <taxon>Malasseziaceae</taxon>
        <taxon>Malassezia</taxon>
    </lineage>
</organism>
<reference evidence="2" key="1">
    <citation type="submission" date="2023-03" db="EMBL/GenBank/DDBJ databases">
        <title>Mating type loci evolution in Malassezia.</title>
        <authorList>
            <person name="Coelho M.A."/>
        </authorList>
    </citation>
    <scope>NUCLEOTIDE SEQUENCE</scope>
    <source>
        <strain evidence="2">CBS 9557</strain>
    </source>
</reference>
<sequence>MTSAELARHPRRKRARKVRTAVVSSSDSSSEDEKPSSSPSESSSESSDSDADTRLSFDQEPDNEPDLDLDDASTQDDALHPPTITLPTQSQDFSHASDGARTVVGGPLATLTADEISQTLQDTQREAFRTLFMQALTDEFESELDALRQNDPFLADDTNTSAATGRMALLIDALSFGSEAMADQHAQSGKEPKVVS</sequence>
<evidence type="ECO:0008006" key="4">
    <source>
        <dbReference type="Google" id="ProtNLM"/>
    </source>
</evidence>
<dbReference type="Proteomes" id="UP001213623">
    <property type="component" value="Chromosome 1"/>
</dbReference>
<feature type="compositionally biased region" description="Polar residues" evidence="1">
    <location>
        <begin position="85"/>
        <end position="94"/>
    </location>
</feature>
<feature type="compositionally biased region" description="Acidic residues" evidence="1">
    <location>
        <begin position="59"/>
        <end position="74"/>
    </location>
</feature>
<evidence type="ECO:0000313" key="2">
    <source>
        <dbReference type="EMBL" id="WFD25752.1"/>
    </source>
</evidence>
<name>A0AAF0EG16_9BASI</name>